<sequence length="235" mass="24758">MRSALIGAVVACAAMGAPVMSQETVQLGTVVELYTSQGCSSCPPADEYLRDLAAQPGVIALSLHVDYWDYIGWKDSFGQARFTDRQKAYALAEGSHTIYTPQMIVAGGARIEGVNPGAVSEAIAKAQGQPAPLTLRLTREGDQMRIAADAPQKALGPMRVQLVRFLPEAQVMIEAGENAGRMVDYTNVVTSWAVVGEWDGMAPLALTADVPGPEGVVVIVQAEGPGPIHAAALSR</sequence>
<organism evidence="1 2">
    <name type="scientific">Stagnihabitans tardus</name>
    <dbReference type="NCBI Taxonomy" id="2699202"/>
    <lineage>
        <taxon>Bacteria</taxon>
        <taxon>Pseudomonadati</taxon>
        <taxon>Pseudomonadota</taxon>
        <taxon>Alphaproteobacteria</taxon>
        <taxon>Rhodobacterales</taxon>
        <taxon>Paracoccaceae</taxon>
        <taxon>Stagnihabitans</taxon>
    </lineage>
</organism>
<dbReference type="SUPFAM" id="SSF52833">
    <property type="entry name" value="Thioredoxin-like"/>
    <property type="match status" value="1"/>
</dbReference>
<reference evidence="1" key="1">
    <citation type="submission" date="2020-01" db="EMBL/GenBank/DDBJ databases">
        <authorList>
            <person name="Chen W.-M."/>
        </authorList>
    </citation>
    <scope>NUCLEOTIDE SEQUENCE</scope>
    <source>
        <strain evidence="1">CYK-10</strain>
    </source>
</reference>
<keyword evidence="2" id="KW-1185">Reference proteome</keyword>
<dbReference type="AlphaFoldDB" id="A0AAE4Y5N5"/>
<dbReference type="InterPro" id="IPR010634">
    <property type="entry name" value="DUF1223"/>
</dbReference>
<dbReference type="PANTHER" id="PTHR36057">
    <property type="match status" value="1"/>
</dbReference>
<protein>
    <submittedName>
        <fullName evidence="1">DUF1223 domain-containing protein</fullName>
    </submittedName>
</protein>
<evidence type="ECO:0000313" key="2">
    <source>
        <dbReference type="Proteomes" id="UP001193501"/>
    </source>
</evidence>
<evidence type="ECO:0000313" key="1">
    <source>
        <dbReference type="EMBL" id="NBZ86187.1"/>
    </source>
</evidence>
<gene>
    <name evidence="1" type="ORF">GV832_01220</name>
</gene>
<dbReference type="EMBL" id="JAABNR010000001">
    <property type="protein sequence ID" value="NBZ86187.1"/>
    <property type="molecule type" value="Genomic_DNA"/>
</dbReference>
<dbReference type="RefSeq" id="WP_168772983.1">
    <property type="nucleotide sequence ID" value="NZ_JAABNR010000001.1"/>
</dbReference>
<dbReference type="InterPro" id="IPR036249">
    <property type="entry name" value="Thioredoxin-like_sf"/>
</dbReference>
<name>A0AAE4Y5N5_9RHOB</name>
<dbReference type="Proteomes" id="UP001193501">
    <property type="component" value="Unassembled WGS sequence"/>
</dbReference>
<comment type="caution">
    <text evidence="1">The sequence shown here is derived from an EMBL/GenBank/DDBJ whole genome shotgun (WGS) entry which is preliminary data.</text>
</comment>
<dbReference type="PANTHER" id="PTHR36057:SF1">
    <property type="entry name" value="LIPOPROTEIN LIPID ATTACHMENT SITE-LIKE PROTEIN, PUTATIVE (DUF1223)-RELATED"/>
    <property type="match status" value="1"/>
</dbReference>
<proteinExistence type="predicted"/>
<dbReference type="Pfam" id="PF06764">
    <property type="entry name" value="DUF1223"/>
    <property type="match status" value="1"/>
</dbReference>
<accession>A0AAE4Y5N5</accession>